<comment type="caution">
    <text evidence="2">The sequence shown here is derived from an EMBL/GenBank/DDBJ whole genome shotgun (WGS) entry which is preliminary data.</text>
</comment>
<dbReference type="InterPro" id="IPR052897">
    <property type="entry name" value="Sec-Metab_Biosynth_Hydrolase"/>
</dbReference>
<keyword evidence="2" id="KW-0378">Hydrolase</keyword>
<dbReference type="Proteomes" id="UP001283341">
    <property type="component" value="Unassembled WGS sequence"/>
</dbReference>
<dbReference type="AlphaFoldDB" id="A0AAE0LZ18"/>
<dbReference type="EMBL" id="JAUEDM010000008">
    <property type="protein sequence ID" value="KAK3312977.1"/>
    <property type="molecule type" value="Genomic_DNA"/>
</dbReference>
<proteinExistence type="predicted"/>
<protein>
    <submittedName>
        <fullName evidence="2">Alpha/beta hydrolase fold-1</fullName>
    </submittedName>
</protein>
<dbReference type="Pfam" id="PF12697">
    <property type="entry name" value="Abhydrolase_6"/>
    <property type="match status" value="1"/>
</dbReference>
<reference evidence="2" key="1">
    <citation type="journal article" date="2023" name="Mol. Phylogenet. Evol.">
        <title>Genome-scale phylogeny and comparative genomics of the fungal order Sordariales.</title>
        <authorList>
            <person name="Hensen N."/>
            <person name="Bonometti L."/>
            <person name="Westerberg I."/>
            <person name="Brannstrom I.O."/>
            <person name="Guillou S."/>
            <person name="Cros-Aarteil S."/>
            <person name="Calhoun S."/>
            <person name="Haridas S."/>
            <person name="Kuo A."/>
            <person name="Mondo S."/>
            <person name="Pangilinan J."/>
            <person name="Riley R."/>
            <person name="LaButti K."/>
            <person name="Andreopoulos B."/>
            <person name="Lipzen A."/>
            <person name="Chen C."/>
            <person name="Yan M."/>
            <person name="Daum C."/>
            <person name="Ng V."/>
            <person name="Clum A."/>
            <person name="Steindorff A."/>
            <person name="Ohm R.A."/>
            <person name="Martin F."/>
            <person name="Silar P."/>
            <person name="Natvig D.O."/>
            <person name="Lalanne C."/>
            <person name="Gautier V."/>
            <person name="Ament-Velasquez S.L."/>
            <person name="Kruys A."/>
            <person name="Hutchinson M.I."/>
            <person name="Powell A.J."/>
            <person name="Barry K."/>
            <person name="Miller A.N."/>
            <person name="Grigoriev I.V."/>
            <person name="Debuchy R."/>
            <person name="Gladieux P."/>
            <person name="Hiltunen Thoren M."/>
            <person name="Johannesson H."/>
        </authorList>
    </citation>
    <scope>NUCLEOTIDE SEQUENCE</scope>
    <source>
        <strain evidence="2">CBS 118394</strain>
    </source>
</reference>
<dbReference type="PANTHER" id="PTHR37017:SF3">
    <property type="entry name" value="AB HYDROLASE-1 DOMAIN-CONTAINING PROTEIN"/>
    <property type="match status" value="1"/>
</dbReference>
<gene>
    <name evidence="2" type="ORF">B0H66DRAFT_569305</name>
</gene>
<reference evidence="2" key="2">
    <citation type="submission" date="2023-06" db="EMBL/GenBank/DDBJ databases">
        <authorList>
            <consortium name="Lawrence Berkeley National Laboratory"/>
            <person name="Haridas S."/>
            <person name="Hensen N."/>
            <person name="Bonometti L."/>
            <person name="Westerberg I."/>
            <person name="Brannstrom I.O."/>
            <person name="Guillou S."/>
            <person name="Cros-Aarteil S."/>
            <person name="Calhoun S."/>
            <person name="Kuo A."/>
            <person name="Mondo S."/>
            <person name="Pangilinan J."/>
            <person name="Riley R."/>
            <person name="Labutti K."/>
            <person name="Andreopoulos B."/>
            <person name="Lipzen A."/>
            <person name="Chen C."/>
            <person name="Yanf M."/>
            <person name="Daum C."/>
            <person name="Ng V."/>
            <person name="Clum A."/>
            <person name="Steindorff A."/>
            <person name="Ohm R."/>
            <person name="Martin F."/>
            <person name="Silar P."/>
            <person name="Natvig D."/>
            <person name="Lalanne C."/>
            <person name="Gautier V."/>
            <person name="Ament-Velasquez S.L."/>
            <person name="Kruys A."/>
            <person name="Hutchinson M.I."/>
            <person name="Powell A.J."/>
            <person name="Barry K."/>
            <person name="Miller A.N."/>
            <person name="Grigoriev I.V."/>
            <person name="Debuchy R."/>
            <person name="Gladieux P."/>
            <person name="Thoren M.H."/>
            <person name="Johannesson H."/>
        </authorList>
    </citation>
    <scope>NUCLEOTIDE SEQUENCE</scope>
    <source>
        <strain evidence="2">CBS 118394</strain>
    </source>
</reference>
<name>A0AAE0LZ18_9PEZI</name>
<evidence type="ECO:0000313" key="3">
    <source>
        <dbReference type="Proteomes" id="UP001283341"/>
    </source>
</evidence>
<evidence type="ECO:0000259" key="1">
    <source>
        <dbReference type="Pfam" id="PF12697"/>
    </source>
</evidence>
<sequence length="259" mass="27510">MSPKPTIVFVAGAWHGPELWDKVSTLLEEQDYRCVAVALPTTQSTAAGISDDVKAVRHAIEAETSQGRDVVVVAHSYGGVVGPSAIKDLTAKTDAQGSSFGCVRGLVMMATGFMPTGVGFLEAGGGTPPPIWRVDEESGLAVITVEPRELFYHDIPEEEGDEWVSKLRKQSLKAFTDGTDVYAGWQDVPVWYLATVDDKAFPGEAQKMVLQMAKDTMGAKVTMSRDISAGHSPMLSKPGEVAGFISEAAQAFSSGDGDA</sequence>
<accession>A0AAE0LZ18</accession>
<organism evidence="2 3">
    <name type="scientific">Apodospora peruviana</name>
    <dbReference type="NCBI Taxonomy" id="516989"/>
    <lineage>
        <taxon>Eukaryota</taxon>
        <taxon>Fungi</taxon>
        <taxon>Dikarya</taxon>
        <taxon>Ascomycota</taxon>
        <taxon>Pezizomycotina</taxon>
        <taxon>Sordariomycetes</taxon>
        <taxon>Sordariomycetidae</taxon>
        <taxon>Sordariales</taxon>
        <taxon>Lasiosphaeriaceae</taxon>
        <taxon>Apodospora</taxon>
    </lineage>
</organism>
<dbReference type="PANTHER" id="PTHR37017">
    <property type="entry name" value="AB HYDROLASE-1 DOMAIN-CONTAINING PROTEIN-RELATED"/>
    <property type="match status" value="1"/>
</dbReference>
<dbReference type="Gene3D" id="3.40.50.1820">
    <property type="entry name" value="alpha/beta hydrolase"/>
    <property type="match status" value="1"/>
</dbReference>
<evidence type="ECO:0000313" key="2">
    <source>
        <dbReference type="EMBL" id="KAK3312977.1"/>
    </source>
</evidence>
<dbReference type="InterPro" id="IPR029058">
    <property type="entry name" value="AB_hydrolase_fold"/>
</dbReference>
<dbReference type="SUPFAM" id="SSF53474">
    <property type="entry name" value="alpha/beta-Hydrolases"/>
    <property type="match status" value="1"/>
</dbReference>
<dbReference type="GO" id="GO:0016787">
    <property type="term" value="F:hydrolase activity"/>
    <property type="evidence" value="ECO:0007669"/>
    <property type="project" value="UniProtKB-KW"/>
</dbReference>
<feature type="domain" description="AB hydrolase-1" evidence="1">
    <location>
        <begin position="7"/>
        <end position="242"/>
    </location>
</feature>
<keyword evidence="3" id="KW-1185">Reference proteome</keyword>
<dbReference type="InterPro" id="IPR000073">
    <property type="entry name" value="AB_hydrolase_1"/>
</dbReference>